<dbReference type="EMBL" id="JBICBT010001268">
    <property type="protein sequence ID" value="KAL3075809.1"/>
    <property type="molecule type" value="Genomic_DNA"/>
</dbReference>
<proteinExistence type="predicted"/>
<keyword evidence="2" id="KW-1185">Reference proteome</keyword>
<protein>
    <recommendedName>
        <fullName evidence="3">Secreted protein</fullName>
    </recommendedName>
</protein>
<evidence type="ECO:0000313" key="1">
    <source>
        <dbReference type="EMBL" id="KAL3075809.1"/>
    </source>
</evidence>
<sequence>MLQPIVAMSAFSPVCCDPCSKEYWGCKAKCETATRRTWRESRTALLRWTNVRKRTATTNYAHARWANIGKSMANGPRKENCGKND</sequence>
<name>A0ABD2I5T4_9BILA</name>
<comment type="caution">
    <text evidence="1">The sequence shown here is derived from an EMBL/GenBank/DDBJ whole genome shotgun (WGS) entry which is preliminary data.</text>
</comment>
<accession>A0ABD2I5T4</accession>
<reference evidence="1 2" key="1">
    <citation type="submission" date="2024-10" db="EMBL/GenBank/DDBJ databases">
        <authorList>
            <person name="Kim D."/>
        </authorList>
    </citation>
    <scope>NUCLEOTIDE SEQUENCE [LARGE SCALE GENOMIC DNA]</scope>
    <source>
        <strain evidence="1">BH-2024</strain>
    </source>
</reference>
<organism evidence="1 2">
    <name type="scientific">Heterodera trifolii</name>
    <dbReference type="NCBI Taxonomy" id="157864"/>
    <lineage>
        <taxon>Eukaryota</taxon>
        <taxon>Metazoa</taxon>
        <taxon>Ecdysozoa</taxon>
        <taxon>Nematoda</taxon>
        <taxon>Chromadorea</taxon>
        <taxon>Rhabditida</taxon>
        <taxon>Tylenchina</taxon>
        <taxon>Tylenchomorpha</taxon>
        <taxon>Tylenchoidea</taxon>
        <taxon>Heteroderidae</taxon>
        <taxon>Heteroderinae</taxon>
        <taxon>Heterodera</taxon>
    </lineage>
</organism>
<evidence type="ECO:0008006" key="3">
    <source>
        <dbReference type="Google" id="ProtNLM"/>
    </source>
</evidence>
<evidence type="ECO:0000313" key="2">
    <source>
        <dbReference type="Proteomes" id="UP001620626"/>
    </source>
</evidence>
<dbReference type="AlphaFoldDB" id="A0ABD2I5T4"/>
<gene>
    <name evidence="1" type="ORF">niasHT_032012</name>
</gene>
<dbReference type="Proteomes" id="UP001620626">
    <property type="component" value="Unassembled WGS sequence"/>
</dbReference>